<keyword evidence="1" id="KW-0812">Transmembrane</keyword>
<proteinExistence type="predicted"/>
<gene>
    <name evidence="2" type="ORF">CWE25_00055</name>
</gene>
<dbReference type="OrthoDB" id="6272556at2"/>
<feature type="transmembrane region" description="Helical" evidence="1">
    <location>
        <begin position="84"/>
        <end position="105"/>
    </location>
</feature>
<dbReference type="RefSeq" id="WP_110571940.1">
    <property type="nucleotide sequence ID" value="NZ_PIPV01000001.1"/>
</dbReference>
<sequence>MLKNNRYIIIVVLCVVIPLLESLSPGTLWGLNFESPLVMANLGNIILFIKIVSVAAAAYLLFYQQRAIADAFNRTAFKVAFFSTFYILAALQLAVLFMGLVSFLISPANDFFHYEKTIADQTFYVHNDDAGALGGELHVYLKCPLALNRYELEPIGSVEWLKNFELTVVDNNVVLRSSDTHDGAEQVQKLPIGGALCAK</sequence>
<keyword evidence="1" id="KW-1133">Transmembrane helix</keyword>
<evidence type="ECO:0000256" key="1">
    <source>
        <dbReference type="SAM" id="Phobius"/>
    </source>
</evidence>
<comment type="caution">
    <text evidence="2">The sequence shown here is derived from an EMBL/GenBank/DDBJ whole genome shotgun (WGS) entry which is preliminary data.</text>
</comment>
<feature type="transmembrane region" description="Helical" evidence="1">
    <location>
        <begin position="42"/>
        <end position="63"/>
    </location>
</feature>
<protein>
    <submittedName>
        <fullName evidence="2">Uncharacterized protein</fullName>
    </submittedName>
</protein>
<organism evidence="2 3">
    <name type="scientific">Idiomarina fontislapidosi</name>
    <dbReference type="NCBI Taxonomy" id="263723"/>
    <lineage>
        <taxon>Bacteria</taxon>
        <taxon>Pseudomonadati</taxon>
        <taxon>Pseudomonadota</taxon>
        <taxon>Gammaproteobacteria</taxon>
        <taxon>Alteromonadales</taxon>
        <taxon>Idiomarinaceae</taxon>
        <taxon>Idiomarina</taxon>
    </lineage>
</organism>
<evidence type="ECO:0000313" key="2">
    <source>
        <dbReference type="EMBL" id="RUO58029.1"/>
    </source>
</evidence>
<feature type="transmembrane region" description="Helical" evidence="1">
    <location>
        <begin position="7"/>
        <end position="30"/>
    </location>
</feature>
<evidence type="ECO:0000313" key="3">
    <source>
        <dbReference type="Proteomes" id="UP000287330"/>
    </source>
</evidence>
<keyword evidence="1" id="KW-0472">Membrane</keyword>
<dbReference type="AlphaFoldDB" id="A0A432YAL9"/>
<accession>A0A432YAL9</accession>
<dbReference type="EMBL" id="PIPV01000001">
    <property type="protein sequence ID" value="RUO58029.1"/>
    <property type="molecule type" value="Genomic_DNA"/>
</dbReference>
<reference evidence="3" key="1">
    <citation type="journal article" date="2018" name="Front. Microbiol.">
        <title>Genome-Based Analysis Reveals the Taxonomy and Diversity of the Family Idiomarinaceae.</title>
        <authorList>
            <person name="Liu Y."/>
            <person name="Lai Q."/>
            <person name="Shao Z."/>
        </authorList>
    </citation>
    <scope>NUCLEOTIDE SEQUENCE [LARGE SCALE GENOMIC DNA]</scope>
    <source>
        <strain evidence="3">F23</strain>
    </source>
</reference>
<keyword evidence="3" id="KW-1185">Reference proteome</keyword>
<dbReference type="Proteomes" id="UP000287330">
    <property type="component" value="Unassembled WGS sequence"/>
</dbReference>
<name>A0A432YAL9_9GAMM</name>